<protein>
    <submittedName>
        <fullName evidence="1">Uncharacterized protein</fullName>
    </submittedName>
</protein>
<accession>A0ABX0X7L2</accession>
<dbReference type="EMBL" id="JAATJH010000001">
    <property type="protein sequence ID" value="NJC24812.1"/>
    <property type="molecule type" value="Genomic_DNA"/>
</dbReference>
<comment type="caution">
    <text evidence="1">The sequence shown here is derived from an EMBL/GenBank/DDBJ whole genome shotgun (WGS) entry which is preliminary data.</text>
</comment>
<sequence length="350" mass="36196">MSDITIAYSKIEGGIRFYDAADLVDSPPIVGTAEDGRSPVVTIAEVVTGAPGSDALVEDTDSGPDVALRFVIPAGNDGADPEPATDGYSPAVTIAEVITGAPGSQATVEDISDGPDVALRIIIPAGQPGASSGAGGGEPADLSFYDPDDGSITAKRIRLPASDPLLHGEINVRPDPNGQNGSEALYFVGAKAGEPVYFGDPNKAMGAVKGENSDGLTGWKNVESDRVRVGGVGNYMTFGESGSVAVYRSGKTIHFTNFSSGRATISFNVRVDGKGDISVLSLDETGNAIFTGKVLAANVPQRVVVADLDAMAAYDTSDSESDVIFMVVDAGGTPHQQHTYWRELDAIFPN</sequence>
<keyword evidence="2" id="KW-1185">Reference proteome</keyword>
<reference evidence="1 2" key="1">
    <citation type="submission" date="2020-03" db="EMBL/GenBank/DDBJ databases">
        <title>Genomic Encyclopedia of Type Strains, Phase IV (KMG-IV): sequencing the most valuable type-strain genomes for metagenomic binning, comparative biology and taxonomic classification.</title>
        <authorList>
            <person name="Goeker M."/>
        </authorList>
    </citation>
    <scope>NUCLEOTIDE SEQUENCE [LARGE SCALE GENOMIC DNA]</scope>
    <source>
        <strain evidence="1 2">DSM 105096</strain>
    </source>
</reference>
<organism evidence="1 2">
    <name type="scientific">Neolewinella antarctica</name>
    <dbReference type="NCBI Taxonomy" id="442734"/>
    <lineage>
        <taxon>Bacteria</taxon>
        <taxon>Pseudomonadati</taxon>
        <taxon>Bacteroidota</taxon>
        <taxon>Saprospiria</taxon>
        <taxon>Saprospirales</taxon>
        <taxon>Lewinellaceae</taxon>
        <taxon>Neolewinella</taxon>
    </lineage>
</organism>
<evidence type="ECO:0000313" key="1">
    <source>
        <dbReference type="EMBL" id="NJC24812.1"/>
    </source>
</evidence>
<proteinExistence type="predicted"/>
<name>A0ABX0X7L2_9BACT</name>
<gene>
    <name evidence="1" type="ORF">GGR27_000293</name>
</gene>
<evidence type="ECO:0000313" key="2">
    <source>
        <dbReference type="Proteomes" id="UP000770785"/>
    </source>
</evidence>
<dbReference type="RefSeq" id="WP_168035619.1">
    <property type="nucleotide sequence ID" value="NZ_JAATJH010000001.1"/>
</dbReference>
<dbReference type="Proteomes" id="UP000770785">
    <property type="component" value="Unassembled WGS sequence"/>
</dbReference>